<name>A0A9P9D7G8_9HYPO</name>
<feature type="compositionally biased region" description="Polar residues" evidence="1">
    <location>
        <begin position="19"/>
        <end position="28"/>
    </location>
</feature>
<sequence length="206" mass="22950">MFNHPGDMWKVDSERSEFPSPSSAQPSDSMACLEENDRAVFPIDAWFGTNVGGVYLLFKRVLHGTSRLEKGDITGLTREVHELKMQLLQHADCNCTLIQRNYVSASATTFSPFMKPSSPRCGPCHHRPFTIDHVVREGHHSRRTGFGSRRHLRCFSPSRLDAGSETASVSVGRLVHLEHTRSGTGNRSLHSLIKIPICISSSPNQL</sequence>
<feature type="non-terminal residue" evidence="2">
    <location>
        <position position="206"/>
    </location>
</feature>
<organism evidence="2 3">
    <name type="scientific">Dactylonectria macrodidyma</name>
    <dbReference type="NCBI Taxonomy" id="307937"/>
    <lineage>
        <taxon>Eukaryota</taxon>
        <taxon>Fungi</taxon>
        <taxon>Dikarya</taxon>
        <taxon>Ascomycota</taxon>
        <taxon>Pezizomycotina</taxon>
        <taxon>Sordariomycetes</taxon>
        <taxon>Hypocreomycetidae</taxon>
        <taxon>Hypocreales</taxon>
        <taxon>Nectriaceae</taxon>
        <taxon>Dactylonectria</taxon>
    </lineage>
</organism>
<gene>
    <name evidence="2" type="ORF">EDB81DRAFT_823960</name>
</gene>
<feature type="compositionally biased region" description="Basic and acidic residues" evidence="1">
    <location>
        <begin position="7"/>
        <end position="17"/>
    </location>
</feature>
<proteinExistence type="predicted"/>
<dbReference type="AlphaFoldDB" id="A0A9P9D7G8"/>
<evidence type="ECO:0000313" key="2">
    <source>
        <dbReference type="EMBL" id="KAH7114081.1"/>
    </source>
</evidence>
<protein>
    <submittedName>
        <fullName evidence="2">Uncharacterized protein</fullName>
    </submittedName>
</protein>
<evidence type="ECO:0000313" key="3">
    <source>
        <dbReference type="Proteomes" id="UP000738349"/>
    </source>
</evidence>
<accession>A0A9P9D7G8</accession>
<keyword evidence="3" id="KW-1185">Reference proteome</keyword>
<comment type="caution">
    <text evidence="2">The sequence shown here is derived from an EMBL/GenBank/DDBJ whole genome shotgun (WGS) entry which is preliminary data.</text>
</comment>
<reference evidence="2" key="1">
    <citation type="journal article" date="2021" name="Nat. Commun.">
        <title>Genetic determinants of endophytism in the Arabidopsis root mycobiome.</title>
        <authorList>
            <person name="Mesny F."/>
            <person name="Miyauchi S."/>
            <person name="Thiergart T."/>
            <person name="Pickel B."/>
            <person name="Atanasova L."/>
            <person name="Karlsson M."/>
            <person name="Huettel B."/>
            <person name="Barry K.W."/>
            <person name="Haridas S."/>
            <person name="Chen C."/>
            <person name="Bauer D."/>
            <person name="Andreopoulos W."/>
            <person name="Pangilinan J."/>
            <person name="LaButti K."/>
            <person name="Riley R."/>
            <person name="Lipzen A."/>
            <person name="Clum A."/>
            <person name="Drula E."/>
            <person name="Henrissat B."/>
            <person name="Kohler A."/>
            <person name="Grigoriev I.V."/>
            <person name="Martin F.M."/>
            <person name="Hacquard S."/>
        </authorList>
    </citation>
    <scope>NUCLEOTIDE SEQUENCE</scope>
    <source>
        <strain evidence="2">MPI-CAGE-AT-0147</strain>
    </source>
</reference>
<dbReference type="Proteomes" id="UP000738349">
    <property type="component" value="Unassembled WGS sequence"/>
</dbReference>
<dbReference type="OrthoDB" id="295274at2759"/>
<feature type="region of interest" description="Disordered" evidence="1">
    <location>
        <begin position="1"/>
        <end position="29"/>
    </location>
</feature>
<evidence type="ECO:0000256" key="1">
    <source>
        <dbReference type="SAM" id="MobiDB-lite"/>
    </source>
</evidence>
<dbReference type="EMBL" id="JAGMUV010000033">
    <property type="protein sequence ID" value="KAH7114081.1"/>
    <property type="molecule type" value="Genomic_DNA"/>
</dbReference>